<sequence length="1847" mass="196458">MVRKKKKTLNTLVKDAHANSPLPADVRSIVFPEAVAVRVPTGVGANIELDLAALYHNLLHAPDSYAQLKALQLFRSHLKLVVTAAASIPADVHADLWTFAVTALRFTFRLYVARSMKFMRKTVLPILDTLVAFDAAFPHLASPSISDVLVEELEAFLKVALATDAYATDDALAVIDQLVALAECAHVAEVFWLLHSLGHTALAAVLGFAATQLRLLSAPIAAYQQVAMDDDDDAMQSSEVMHASERCQSLLKTLILLASVQQKTASRVVLFSTTVATGSAPRSLAGTLEDMAAQCVGLLRAAVVQKDLLTQVGLLLALLLKLHHPTPADFVADMLAWIFPATPTTTGWLPCLAIDALSPVSRLALYRGLLNAVDDRAFKQPFRATTVLQMVFDTVLAACVAAPTLNARLYAFQVLEMFLRRTIHLAVRGDRGLLPDTTILALLDVVLLNWEHPAKRINQFMTPMFTHLVALLDAEGQGARWPLILARVLAQPDESRAKYLAASVLLPKITAPALVAEYPTFLKDVLSAVANKDVSAAAAALFVQVADGLRGVAVGAAWTATWVPPVVMALTAADTGLRQRVAAYVLPVLIKTDAACVDALLAALRAEPDSDTRLWAMLELVKCARKVCPVPPALTLDEVHVGLVHADGDIRMASYDMVCASLKTTALPSPSDLELVQLFFVASAKAIAPSLRMRAIFGLKAMLLRIRDGARPSCRRTPVDADAAALAFPTWVQELVVACVYSGATPQRLTMGLEILQLYLQIFDATPFLTAAITKALFNALISSWDKVRALAYATLEAFPSPLPGYADAASLQSLYRWALTLASSPRQRETDAGALFLRLLFKQSALLVQFGIVPATTGSPEQAVVDHLVSILQARLAVVAAATDAAEPPLVHGLLLATRYLVEDAAVVFPEWTPTIDAVFVCLWQSMRLALSVVGDATSGIGAASLDDTFAVVGEVLSSAQLRAKVDCRGHVILEDPDDADGDTEQRAVVGSWLAAREAGAAMDTLVRLVLPRATADAAVLGSVRRAGEVLLNALFELKHGGAVATVSVAFEGVCRSLLHHSERHRASGALPAKWCDALLARLEHAEQQFILRRSAGFASSFVALLRAEPRNAAATMLPTVLAALLRLGGRGNDVSRSRVHALNILKLLAQDAVLADDMAPYVPAMLRLAIDGFESTSWAVRNSSMMLFAAATQRAIGDKQVADGAATTGVTSQDVFTRCVGVDAFLADHVGAGTVSSLYPLLLFLSRLRPGEAVAGVLPLATFVPMVRACAAQASIFHRRIAAHALAAIVRTSDVPTVVASLLRDLQQWMPRRTQHNAMHGTLLQLLALVHRAADDCQKHLLTAAARTELLAPIRAGLTSLFPAALALKCHTNKGTFFQVVSAVLSDDDNEPLNAAMWTAATAIYTAPAPSHRSPGLDIVHEAVATSVVGFAVRNPAAHTGLLLAGLRSPVFELRRSTTTACHAQPATSLAPLGLLPAVAAQVVVETHPPTLGRQLQLLVALAPATPTAALWVTVAPALPTLLELSEHAADATAKAAALQVLALLHAAAPVSAPPVLAATLVGQIQVLSDELQPLAVRLAASRSLHLSGLLAAGRDGTNVHVCIQAWLAALVLLQDDEAIVRDAVRVAVAPLVATSHAAPSDMAVLPLAVAYLAATYGHIPSLQDAVTEYLTTWTALAPRLDECLAATDGVATGVLCDKIFEAESGNYFKENELLVQLYAQHFVATGKVELPLLVPQLETCLRRWSDANASHHQAWVGGTTFFPDILPLFHNLLVVTVAQALASPGDDAVDGVRALGKAVLATEASNMHPLLLQALTAFVEGDGALAPLLFLTPAWVTKHTIHNA</sequence>
<evidence type="ECO:0000259" key="4">
    <source>
        <dbReference type="Pfam" id="PF25150"/>
    </source>
</evidence>
<dbReference type="InterPro" id="IPR016024">
    <property type="entry name" value="ARM-type_fold"/>
</dbReference>
<organism evidence="6 7">
    <name type="scientific">Achlya hypogyna</name>
    <name type="common">Oomycete</name>
    <name type="synonym">Protoachlya hypogyna</name>
    <dbReference type="NCBI Taxonomy" id="1202772"/>
    <lineage>
        <taxon>Eukaryota</taxon>
        <taxon>Sar</taxon>
        <taxon>Stramenopiles</taxon>
        <taxon>Oomycota</taxon>
        <taxon>Saprolegniomycetes</taxon>
        <taxon>Saprolegniales</taxon>
        <taxon>Achlyaceae</taxon>
        <taxon>Achlya</taxon>
    </lineage>
</organism>
<dbReference type="EMBL" id="JNBR01000005">
    <property type="protein sequence ID" value="OQS01593.1"/>
    <property type="molecule type" value="Genomic_DNA"/>
</dbReference>
<reference evidence="6 7" key="1">
    <citation type="journal article" date="2014" name="Genome Biol. Evol.">
        <title>The secreted proteins of Achlya hypogyna and Thraustotheca clavata identify the ancestral oomycete secretome and reveal gene acquisitions by horizontal gene transfer.</title>
        <authorList>
            <person name="Misner I."/>
            <person name="Blouin N."/>
            <person name="Leonard G."/>
            <person name="Richards T.A."/>
            <person name="Lane C.E."/>
        </authorList>
    </citation>
    <scope>NUCLEOTIDE SEQUENCE [LARGE SCALE GENOMIC DNA]</scope>
    <source>
        <strain evidence="6 7">ATCC 48635</strain>
    </source>
</reference>
<dbReference type="OrthoDB" id="73997at2759"/>
<comment type="similarity">
    <text evidence="1">Belongs to the THADA family.</text>
</comment>
<dbReference type="Proteomes" id="UP000243579">
    <property type="component" value="Unassembled WGS sequence"/>
</dbReference>
<dbReference type="SUPFAM" id="SSF48371">
    <property type="entry name" value="ARM repeat"/>
    <property type="match status" value="1"/>
</dbReference>
<proteinExistence type="inferred from homology"/>
<dbReference type="InterPro" id="IPR051954">
    <property type="entry name" value="tRNA_methyltransferase_THADA"/>
</dbReference>
<dbReference type="Pfam" id="PF25150">
    <property type="entry name" value="TPR_Trm732"/>
    <property type="match status" value="1"/>
</dbReference>
<protein>
    <submittedName>
        <fullName evidence="6">Uncharacterized protein</fullName>
    </submittedName>
</protein>
<dbReference type="InterPro" id="IPR056843">
    <property type="entry name" value="THADA-like_TPR"/>
</dbReference>
<evidence type="ECO:0000259" key="3">
    <source>
        <dbReference type="Pfam" id="PF10350"/>
    </source>
</evidence>
<dbReference type="Pfam" id="PF25151">
    <property type="entry name" value="TPR_Trm732_C"/>
    <property type="match status" value="1"/>
</dbReference>
<evidence type="ECO:0000313" key="7">
    <source>
        <dbReference type="Proteomes" id="UP000243579"/>
    </source>
</evidence>
<evidence type="ECO:0000313" key="6">
    <source>
        <dbReference type="EMBL" id="OQS01593.1"/>
    </source>
</evidence>
<comment type="caution">
    <text evidence="6">The sequence shown here is derived from an EMBL/GenBank/DDBJ whole genome shotgun (WGS) entry which is preliminary data.</text>
</comment>
<dbReference type="STRING" id="1202772.A0A1V9ZUA5"/>
<feature type="domain" description="DUF2428" evidence="3">
    <location>
        <begin position="967"/>
        <end position="1181"/>
    </location>
</feature>
<evidence type="ECO:0000256" key="2">
    <source>
        <dbReference type="ARBA" id="ARBA00022694"/>
    </source>
</evidence>
<keyword evidence="2" id="KW-0819">tRNA processing</keyword>
<dbReference type="Pfam" id="PF10350">
    <property type="entry name" value="DUF2428"/>
    <property type="match status" value="1"/>
</dbReference>
<accession>A0A1V9ZUA5</accession>
<feature type="domain" description="tRNA (32-2'-O)-methyltransferase regulator THADA-like TPR repeats region" evidence="4">
    <location>
        <begin position="558"/>
        <end position="757"/>
    </location>
</feature>
<dbReference type="InterPro" id="IPR019442">
    <property type="entry name" value="THADA/TRM732_DUF2428"/>
</dbReference>
<dbReference type="GO" id="GO:0030488">
    <property type="term" value="P:tRNA methylation"/>
    <property type="evidence" value="ECO:0007669"/>
    <property type="project" value="TreeGrafter"/>
</dbReference>
<gene>
    <name evidence="6" type="ORF">ACHHYP_00569</name>
</gene>
<dbReference type="PANTHER" id="PTHR14387">
    <property type="entry name" value="THADA/DEATH RECEPTOR INTERACTING PROTEIN"/>
    <property type="match status" value="1"/>
</dbReference>
<evidence type="ECO:0000259" key="5">
    <source>
        <dbReference type="Pfam" id="PF25151"/>
    </source>
</evidence>
<dbReference type="InterPro" id="IPR056842">
    <property type="entry name" value="THADA-like_TPR_C"/>
</dbReference>
<feature type="domain" description="tRNA (32-2'-O)-methyltransferase regulator THADA-like C-terminal TPR repeats region" evidence="5">
    <location>
        <begin position="1183"/>
        <end position="1330"/>
    </location>
</feature>
<keyword evidence="7" id="KW-1185">Reference proteome</keyword>
<dbReference type="GO" id="GO:0005829">
    <property type="term" value="C:cytosol"/>
    <property type="evidence" value="ECO:0007669"/>
    <property type="project" value="TreeGrafter"/>
</dbReference>
<name>A0A1V9ZUA5_ACHHY</name>
<dbReference type="PANTHER" id="PTHR14387:SF0">
    <property type="entry name" value="DUF2428 DOMAIN-CONTAINING PROTEIN"/>
    <property type="match status" value="1"/>
</dbReference>
<evidence type="ECO:0000256" key="1">
    <source>
        <dbReference type="ARBA" id="ARBA00010409"/>
    </source>
</evidence>